<keyword evidence="1" id="KW-0732">Signal</keyword>
<sequence length="81" mass="9488">MNFHIPLLLLASVLVILVIAESTHLEAENLGDYSLEASERACRRVRQPCDKKKKCCESFRCRCHKIRQLLLREEAKKLFKF</sequence>
<organism evidence="2">
    <name type="scientific">Deinopis subrufa</name>
    <name type="common">Rufous net-casting spider</name>
    <dbReference type="NCBI Taxonomy" id="1905329"/>
    <lineage>
        <taxon>Eukaryota</taxon>
        <taxon>Metazoa</taxon>
        <taxon>Ecdysozoa</taxon>
        <taxon>Arthropoda</taxon>
        <taxon>Chelicerata</taxon>
        <taxon>Arachnida</taxon>
        <taxon>Araneae</taxon>
        <taxon>Araneomorphae</taxon>
        <taxon>Entelegynae</taxon>
        <taxon>Deinopoidea</taxon>
        <taxon>Deinopidae</taxon>
        <taxon>Deinopis</taxon>
    </lineage>
</organism>
<dbReference type="AlphaFoldDB" id="A0A4Q8KBS4"/>
<name>A0A4Q8KBS4_DEISU</name>
<reference evidence="2" key="1">
    <citation type="submission" date="2017-05" db="EMBL/GenBank/DDBJ databases">
        <authorList>
            <person name="QRISCLOUD D."/>
        </authorList>
    </citation>
    <scope>NUCLEOTIDE SEQUENCE</scope>
</reference>
<protein>
    <submittedName>
        <fullName evidence="2">U26-Deinotoxin-Dsu1b_1</fullName>
    </submittedName>
</protein>
<evidence type="ECO:0000256" key="1">
    <source>
        <dbReference type="SAM" id="SignalP"/>
    </source>
</evidence>
<feature type="signal peptide" evidence="1">
    <location>
        <begin position="1"/>
        <end position="20"/>
    </location>
</feature>
<dbReference type="EMBL" id="HAHH01000632">
    <property type="protein sequence ID" value="SNX37288.1"/>
    <property type="molecule type" value="Transcribed_RNA"/>
</dbReference>
<feature type="chain" id="PRO_5020325303" evidence="1">
    <location>
        <begin position="21"/>
        <end position="81"/>
    </location>
</feature>
<reference evidence="2" key="2">
    <citation type="submission" date="2019-05" db="EMBL/GenBank/DDBJ databases">
        <title>Unravelling the molecular evolution of spider venoms.</title>
        <authorList>
            <person name="Pineda S."/>
        </authorList>
    </citation>
    <scope>NUCLEOTIDE SEQUENCE</scope>
</reference>
<proteinExistence type="predicted"/>
<accession>A0A4Q8KBS4</accession>
<evidence type="ECO:0000313" key="2">
    <source>
        <dbReference type="EMBL" id="SNX37288.1"/>
    </source>
</evidence>